<feature type="transmembrane region" description="Helical" evidence="6">
    <location>
        <begin position="57"/>
        <end position="77"/>
    </location>
</feature>
<name>A0A7W1XUK4_9BACL</name>
<feature type="transmembrane region" description="Helical" evidence="6">
    <location>
        <begin position="143"/>
        <end position="163"/>
    </location>
</feature>
<evidence type="ECO:0000256" key="3">
    <source>
        <dbReference type="ARBA" id="ARBA00022692"/>
    </source>
</evidence>
<dbReference type="RefSeq" id="WP_181742043.1">
    <property type="nucleotide sequence ID" value="NZ_JACEOL010000060.1"/>
</dbReference>
<gene>
    <name evidence="7" type="ORF">H2C83_14935</name>
</gene>
<reference evidence="7 8" key="1">
    <citation type="submission" date="2020-07" db="EMBL/GenBank/DDBJ databases">
        <title>Thermoactinomyces phylogeny.</title>
        <authorList>
            <person name="Dunlap C."/>
        </authorList>
    </citation>
    <scope>NUCLEOTIDE SEQUENCE [LARGE SCALE GENOMIC DNA]</scope>
    <source>
        <strain evidence="7 8">AMNI-1</strain>
    </source>
</reference>
<evidence type="ECO:0000313" key="8">
    <source>
        <dbReference type="Proteomes" id="UP000538292"/>
    </source>
</evidence>
<dbReference type="EMBL" id="JACEOL010000060">
    <property type="protein sequence ID" value="MBA4603567.1"/>
    <property type="molecule type" value="Genomic_DNA"/>
</dbReference>
<organism evidence="7 8">
    <name type="scientific">Thermoactinomyces mirandus</name>
    <dbReference type="NCBI Taxonomy" id="2756294"/>
    <lineage>
        <taxon>Bacteria</taxon>
        <taxon>Bacillati</taxon>
        <taxon>Bacillota</taxon>
        <taxon>Bacilli</taxon>
        <taxon>Bacillales</taxon>
        <taxon>Thermoactinomycetaceae</taxon>
        <taxon>Thermoactinomyces</taxon>
    </lineage>
</organism>
<evidence type="ECO:0000313" key="7">
    <source>
        <dbReference type="EMBL" id="MBA4603567.1"/>
    </source>
</evidence>
<dbReference type="InterPro" id="IPR006214">
    <property type="entry name" value="Bax_inhibitor_1-related"/>
</dbReference>
<evidence type="ECO:0000256" key="2">
    <source>
        <dbReference type="ARBA" id="ARBA00010350"/>
    </source>
</evidence>
<protein>
    <submittedName>
        <fullName evidence="7">Bax inhibitor-1/YccA family protein</fullName>
    </submittedName>
</protein>
<evidence type="ECO:0000256" key="4">
    <source>
        <dbReference type="ARBA" id="ARBA00022989"/>
    </source>
</evidence>
<dbReference type="CDD" id="cd10432">
    <property type="entry name" value="BI-1-like_bacterial"/>
    <property type="match status" value="1"/>
</dbReference>
<dbReference type="PANTHER" id="PTHR23291:SF50">
    <property type="entry name" value="PROTEIN LIFEGUARD 4"/>
    <property type="match status" value="1"/>
</dbReference>
<feature type="transmembrane region" description="Helical" evidence="6">
    <location>
        <begin position="110"/>
        <end position="131"/>
    </location>
</feature>
<dbReference type="Proteomes" id="UP000538292">
    <property type="component" value="Unassembled WGS sequence"/>
</dbReference>
<accession>A0A7W1XUK4</accession>
<feature type="transmembrane region" description="Helical" evidence="6">
    <location>
        <begin position="206"/>
        <end position="229"/>
    </location>
</feature>
<keyword evidence="4 6" id="KW-1133">Transmembrane helix</keyword>
<keyword evidence="3 6" id="KW-0812">Transmembrane</keyword>
<dbReference type="GO" id="GO:0005886">
    <property type="term" value="C:plasma membrane"/>
    <property type="evidence" value="ECO:0007669"/>
    <property type="project" value="TreeGrafter"/>
</dbReference>
<feature type="transmembrane region" description="Helical" evidence="6">
    <location>
        <begin position="24"/>
        <end position="45"/>
    </location>
</feature>
<evidence type="ECO:0000256" key="1">
    <source>
        <dbReference type="ARBA" id="ARBA00004141"/>
    </source>
</evidence>
<evidence type="ECO:0000256" key="6">
    <source>
        <dbReference type="RuleBase" id="RU004379"/>
    </source>
</evidence>
<keyword evidence="5 6" id="KW-0472">Membrane</keyword>
<proteinExistence type="inferred from homology"/>
<dbReference type="PANTHER" id="PTHR23291">
    <property type="entry name" value="BAX INHIBITOR-RELATED"/>
    <property type="match status" value="1"/>
</dbReference>
<feature type="transmembrane region" description="Helical" evidence="6">
    <location>
        <begin position="84"/>
        <end position="104"/>
    </location>
</feature>
<sequence length="233" mass="25680">MEQTHYPGYDSTSVRVNQRLMQRVFSWMFAGLSMTAIISIALYMNPKVPVFLMSSPGVFWGIVIAELVVVIGLSALLNRLSPFMATLAFFLYAALNGVTFTLILAQFDLYLIGTAFLIAAGMFGLFALIGYTTKINLTKIGSIAIMFAIGLILASLVNIFLIHSSLMDLIISYALVLIFCIVTAYDIQSIKRMGENAYDEDTASKLAIFGALMLYLDFIIIFKNLLAILSSDD</sequence>
<feature type="transmembrane region" description="Helical" evidence="6">
    <location>
        <begin position="169"/>
        <end position="185"/>
    </location>
</feature>
<comment type="caution">
    <text evidence="7">The sequence shown here is derived from an EMBL/GenBank/DDBJ whole genome shotgun (WGS) entry which is preliminary data.</text>
</comment>
<keyword evidence="8" id="KW-1185">Reference proteome</keyword>
<comment type="subcellular location">
    <subcellularLocation>
        <location evidence="1">Membrane</location>
        <topology evidence="1">Multi-pass membrane protein</topology>
    </subcellularLocation>
</comment>
<dbReference type="Pfam" id="PF01027">
    <property type="entry name" value="Bax1-I"/>
    <property type="match status" value="1"/>
</dbReference>
<evidence type="ECO:0000256" key="5">
    <source>
        <dbReference type="ARBA" id="ARBA00023136"/>
    </source>
</evidence>
<comment type="similarity">
    <text evidence="2 6">Belongs to the BI1 family.</text>
</comment>
<dbReference type="AlphaFoldDB" id="A0A7W1XUK4"/>